<dbReference type="SMART" id="SM00494">
    <property type="entry name" value="ChtBD2"/>
    <property type="match status" value="1"/>
</dbReference>
<dbReference type="InterPro" id="IPR036508">
    <property type="entry name" value="Chitin-bd_dom_sf"/>
</dbReference>
<organism evidence="2 3">
    <name type="scientific">Cherax quadricarinatus</name>
    <name type="common">Australian red claw crayfish</name>
    <dbReference type="NCBI Taxonomy" id="27406"/>
    <lineage>
        <taxon>Eukaryota</taxon>
        <taxon>Metazoa</taxon>
        <taxon>Ecdysozoa</taxon>
        <taxon>Arthropoda</taxon>
        <taxon>Crustacea</taxon>
        <taxon>Multicrustacea</taxon>
        <taxon>Malacostraca</taxon>
        <taxon>Eumalacostraca</taxon>
        <taxon>Eucarida</taxon>
        <taxon>Decapoda</taxon>
        <taxon>Pleocyemata</taxon>
        <taxon>Astacidea</taxon>
        <taxon>Parastacoidea</taxon>
        <taxon>Parastacidae</taxon>
        <taxon>Cherax</taxon>
    </lineage>
</organism>
<dbReference type="PANTHER" id="PTHR22933:SF43">
    <property type="entry name" value="LP10131P"/>
    <property type="match status" value="1"/>
</dbReference>
<dbReference type="InterPro" id="IPR002557">
    <property type="entry name" value="Chitin-bd_dom"/>
</dbReference>
<evidence type="ECO:0000313" key="3">
    <source>
        <dbReference type="Proteomes" id="UP001445076"/>
    </source>
</evidence>
<accession>A0AAW0VP54</accession>
<evidence type="ECO:0000259" key="1">
    <source>
        <dbReference type="PROSITE" id="PS50940"/>
    </source>
</evidence>
<keyword evidence="3" id="KW-1185">Reference proteome</keyword>
<dbReference type="GO" id="GO:0008061">
    <property type="term" value="F:chitin binding"/>
    <property type="evidence" value="ECO:0007669"/>
    <property type="project" value="InterPro"/>
</dbReference>
<feature type="domain" description="Chitin-binding type-2" evidence="1">
    <location>
        <begin position="30"/>
        <end position="97"/>
    </location>
</feature>
<dbReference type="GO" id="GO:0005576">
    <property type="term" value="C:extracellular region"/>
    <property type="evidence" value="ECO:0007669"/>
    <property type="project" value="InterPro"/>
</dbReference>
<dbReference type="Proteomes" id="UP001445076">
    <property type="component" value="Unassembled WGS sequence"/>
</dbReference>
<dbReference type="Gene3D" id="2.170.140.10">
    <property type="entry name" value="Chitin binding domain"/>
    <property type="match status" value="1"/>
</dbReference>
<name>A0AAW0VP54_CHEQU</name>
<dbReference type="PANTHER" id="PTHR22933">
    <property type="entry name" value="FI18007P1-RELATED"/>
    <property type="match status" value="1"/>
</dbReference>
<dbReference type="SUPFAM" id="SSF57625">
    <property type="entry name" value="Invertebrate chitin-binding proteins"/>
    <property type="match status" value="1"/>
</dbReference>
<protein>
    <recommendedName>
        <fullName evidence="1">Chitin-binding type-2 domain-containing protein</fullName>
    </recommendedName>
</protein>
<feature type="non-terminal residue" evidence="2">
    <location>
        <position position="1"/>
    </location>
</feature>
<sequence>LHTVIADSSPTLYELPSNATVINGGPIATGFSCDGLKYGYYADLANGCRVFHVCYPYLDSEQFLRTRMWSFICGQDTVFNQVALVCDHAQNSIPCEDSPNHYETSNGYFGQTEINFRE</sequence>
<dbReference type="InterPro" id="IPR052976">
    <property type="entry name" value="Scoloptoxin-like"/>
</dbReference>
<comment type="caution">
    <text evidence="2">The sequence shown here is derived from an EMBL/GenBank/DDBJ whole genome shotgun (WGS) entry which is preliminary data.</text>
</comment>
<dbReference type="PROSITE" id="PS50940">
    <property type="entry name" value="CHIT_BIND_II"/>
    <property type="match status" value="1"/>
</dbReference>
<proteinExistence type="predicted"/>
<gene>
    <name evidence="2" type="ORF">OTU49_014614</name>
</gene>
<evidence type="ECO:0000313" key="2">
    <source>
        <dbReference type="EMBL" id="KAK8718600.1"/>
    </source>
</evidence>
<reference evidence="2 3" key="1">
    <citation type="journal article" date="2024" name="BMC Genomics">
        <title>Genome assembly of redclaw crayfish (Cherax quadricarinatus) provides insights into its immune adaptation and hypoxia tolerance.</title>
        <authorList>
            <person name="Liu Z."/>
            <person name="Zheng J."/>
            <person name="Li H."/>
            <person name="Fang K."/>
            <person name="Wang S."/>
            <person name="He J."/>
            <person name="Zhou D."/>
            <person name="Weng S."/>
            <person name="Chi M."/>
            <person name="Gu Z."/>
            <person name="He J."/>
            <person name="Li F."/>
            <person name="Wang M."/>
        </authorList>
    </citation>
    <scope>NUCLEOTIDE SEQUENCE [LARGE SCALE GENOMIC DNA]</scope>
    <source>
        <strain evidence="2">ZL_2023a</strain>
    </source>
</reference>
<dbReference type="AlphaFoldDB" id="A0AAW0VP54"/>
<dbReference type="Pfam" id="PF01607">
    <property type="entry name" value="CBM_14"/>
    <property type="match status" value="1"/>
</dbReference>
<dbReference type="EMBL" id="JARKIK010005136">
    <property type="protein sequence ID" value="KAK8718600.1"/>
    <property type="molecule type" value="Genomic_DNA"/>
</dbReference>